<dbReference type="Proteomes" id="UP001305779">
    <property type="component" value="Unassembled WGS sequence"/>
</dbReference>
<proteinExistence type="predicted"/>
<keyword evidence="2" id="KW-1185">Reference proteome</keyword>
<protein>
    <submittedName>
        <fullName evidence="1">Uncharacterized protein</fullName>
    </submittedName>
</protein>
<sequence length="151" mass="17016">MAATIARDFRETYGLKIVPPFVSHVAAVASLTLLRSMQQPLSPSPTKSTTEIEEIEEIERSFAECFRCLLGTGLQDMHARSVARMVYCTSVEMGIKLPDSVQQIISLVVETAWQPLDLHQLSSTYPNWATVDRNESPNMEDVLQKWEDMTI</sequence>
<comment type="caution">
    <text evidence="1">The sequence shown here is derived from an EMBL/GenBank/DDBJ whole genome shotgun (WGS) entry which is preliminary data.</text>
</comment>
<name>A0ABR0EYY6_ZASCE</name>
<organism evidence="1 2">
    <name type="scientific">Zasmidium cellare</name>
    <name type="common">Wine cellar mold</name>
    <name type="synonym">Racodium cellare</name>
    <dbReference type="NCBI Taxonomy" id="395010"/>
    <lineage>
        <taxon>Eukaryota</taxon>
        <taxon>Fungi</taxon>
        <taxon>Dikarya</taxon>
        <taxon>Ascomycota</taxon>
        <taxon>Pezizomycotina</taxon>
        <taxon>Dothideomycetes</taxon>
        <taxon>Dothideomycetidae</taxon>
        <taxon>Mycosphaerellales</taxon>
        <taxon>Mycosphaerellaceae</taxon>
        <taxon>Zasmidium</taxon>
    </lineage>
</organism>
<dbReference type="EMBL" id="JAXOVC010000001">
    <property type="protein sequence ID" value="KAK4506280.1"/>
    <property type="molecule type" value="Genomic_DNA"/>
</dbReference>
<gene>
    <name evidence="1" type="ORF">PRZ48_000010</name>
</gene>
<evidence type="ECO:0000313" key="2">
    <source>
        <dbReference type="Proteomes" id="UP001305779"/>
    </source>
</evidence>
<accession>A0ABR0EYY6</accession>
<evidence type="ECO:0000313" key="1">
    <source>
        <dbReference type="EMBL" id="KAK4506280.1"/>
    </source>
</evidence>
<reference evidence="1 2" key="1">
    <citation type="journal article" date="2023" name="G3 (Bethesda)">
        <title>A chromosome-level genome assembly of Zasmidium syzygii isolated from banana leaves.</title>
        <authorList>
            <person name="van Westerhoven A.C."/>
            <person name="Mehrabi R."/>
            <person name="Talebi R."/>
            <person name="Steentjes M.B.F."/>
            <person name="Corcolon B."/>
            <person name="Chong P.A."/>
            <person name="Kema G.H.J."/>
            <person name="Seidl M.F."/>
        </authorList>
    </citation>
    <scope>NUCLEOTIDE SEQUENCE [LARGE SCALE GENOMIC DNA]</scope>
    <source>
        <strain evidence="1 2">P124</strain>
    </source>
</reference>